<organism evidence="1 2">
    <name type="scientific">Macrolepiota fuliginosa MF-IS2</name>
    <dbReference type="NCBI Taxonomy" id="1400762"/>
    <lineage>
        <taxon>Eukaryota</taxon>
        <taxon>Fungi</taxon>
        <taxon>Dikarya</taxon>
        <taxon>Basidiomycota</taxon>
        <taxon>Agaricomycotina</taxon>
        <taxon>Agaricomycetes</taxon>
        <taxon>Agaricomycetidae</taxon>
        <taxon>Agaricales</taxon>
        <taxon>Agaricineae</taxon>
        <taxon>Agaricaceae</taxon>
        <taxon>Macrolepiota</taxon>
    </lineage>
</organism>
<comment type="caution">
    <text evidence="1">The sequence shown here is derived from an EMBL/GenBank/DDBJ whole genome shotgun (WGS) entry which is preliminary data.</text>
</comment>
<sequence length="185" mass="20317">MYQDSSSDTAASTDPFIIGDQGNMNPTAWSFMFGHGLAPDVAFNLLKLTNISEERSPSHSCGVSPKWEEIEPNLDITGQSHGGCTEDFDIADTSDINMLRYNAQDYKNRIAIGGGMLVPQGFVDASESDLSEALTESDRPEDGVWTPMYCTRVFLPFMSVSCFLELPSVWGSCSHSQTGWPTRDL</sequence>
<evidence type="ECO:0000313" key="1">
    <source>
        <dbReference type="EMBL" id="KAF9441795.1"/>
    </source>
</evidence>
<reference evidence="1" key="1">
    <citation type="submission" date="2020-11" db="EMBL/GenBank/DDBJ databases">
        <authorList>
            <consortium name="DOE Joint Genome Institute"/>
            <person name="Ahrendt S."/>
            <person name="Riley R."/>
            <person name="Andreopoulos W."/>
            <person name="Labutti K."/>
            <person name="Pangilinan J."/>
            <person name="Ruiz-Duenas F.J."/>
            <person name="Barrasa J.M."/>
            <person name="Sanchez-Garcia M."/>
            <person name="Camarero S."/>
            <person name="Miyauchi S."/>
            <person name="Serrano A."/>
            <person name="Linde D."/>
            <person name="Babiker R."/>
            <person name="Drula E."/>
            <person name="Ayuso-Fernandez I."/>
            <person name="Pacheco R."/>
            <person name="Padilla G."/>
            <person name="Ferreira P."/>
            <person name="Barriuso J."/>
            <person name="Kellner H."/>
            <person name="Castanera R."/>
            <person name="Alfaro M."/>
            <person name="Ramirez L."/>
            <person name="Pisabarro A.G."/>
            <person name="Kuo A."/>
            <person name="Tritt A."/>
            <person name="Lipzen A."/>
            <person name="He G."/>
            <person name="Yan M."/>
            <person name="Ng V."/>
            <person name="Cullen D."/>
            <person name="Martin F."/>
            <person name="Rosso M.-N."/>
            <person name="Henrissat B."/>
            <person name="Hibbett D."/>
            <person name="Martinez A.T."/>
            <person name="Grigoriev I.V."/>
        </authorList>
    </citation>
    <scope>NUCLEOTIDE SEQUENCE</scope>
    <source>
        <strain evidence="1">MF-IS2</strain>
    </source>
</reference>
<accession>A0A9P5X0K8</accession>
<proteinExistence type="predicted"/>
<gene>
    <name evidence="1" type="ORF">P691DRAFT_765879</name>
</gene>
<dbReference type="Proteomes" id="UP000807342">
    <property type="component" value="Unassembled WGS sequence"/>
</dbReference>
<evidence type="ECO:0000313" key="2">
    <source>
        <dbReference type="Proteomes" id="UP000807342"/>
    </source>
</evidence>
<dbReference type="EMBL" id="MU151784">
    <property type="protein sequence ID" value="KAF9441795.1"/>
    <property type="molecule type" value="Genomic_DNA"/>
</dbReference>
<keyword evidence="2" id="KW-1185">Reference proteome</keyword>
<name>A0A9P5X0K8_9AGAR</name>
<protein>
    <submittedName>
        <fullName evidence="1">Uncharacterized protein</fullName>
    </submittedName>
</protein>
<dbReference type="AlphaFoldDB" id="A0A9P5X0K8"/>